<protein>
    <recommendedName>
        <fullName evidence="5">Polyprotein</fullName>
    </recommendedName>
</protein>
<evidence type="ECO:0008006" key="5">
    <source>
        <dbReference type="Google" id="ProtNLM"/>
    </source>
</evidence>
<evidence type="ECO:0000259" key="2">
    <source>
        <dbReference type="Pfam" id="PF17919"/>
    </source>
</evidence>
<sequence length="646" mass="72398">MEGVNGVSRVSIHGLGLRPVVRLMVRGSGRGLTLRPFSGLFWEEWQTIHRPHLGSIGHTTVHRWCPSVAPATTKICILADGPWTNRQSLMEGVNGVSRVSIHGLGLRPMADGPWTDRRSVMEGVNGVSRVSFHGLGLRPVVRPMVHGSDRGLTLRPFIGLFWEGWQAIHRPHLGIRHVMIVMSRSLSASVIILRFRARTHVISFSLFDHEDCQGLQEVVACHSDAWGEKEPYFGWCARHTPGCSNESWGFDSRCSCSGGPAQVVPAPAIGAQIAPEVILIAVDQQCYERDTSVEPPPMDFVPVVREFEPGTKPISIDPNCMAPVELKELKDQWYDLFSKEFIHLSVSPRGASLFSNIYLSSAYHLLKIRASNILKTASGLVIVFIDDILVYSKTEEDHDQYLRIVLQRLREEKLYFKFSKLTRKCVSFDECEEIFLKLKTFLTSAPVLTLPKEGANITVYCDASRVELGVILMQKGKRDLNLRQHRLLELLKDYDTTILYHMGKANVVVDVLSKKISRMESLSAISVEERTLARYVQRLAKSLFDDEKLCLIREKMMRGEAKVVVLDSDGILQIGGEICVPNGVESAVSPQCGATFWPLVEQVRNAEPLFGHWWSRSAMRSHSLHEQLQATLAACLAKGWGPPRKP</sequence>
<evidence type="ECO:0000313" key="4">
    <source>
        <dbReference type="Proteomes" id="UP001234989"/>
    </source>
</evidence>
<feature type="domain" description="Reverse transcriptase" evidence="1">
    <location>
        <begin position="356"/>
        <end position="422"/>
    </location>
</feature>
<reference evidence="3" key="1">
    <citation type="submission" date="2023-08" db="EMBL/GenBank/DDBJ databases">
        <title>A de novo genome assembly of Solanum verrucosum Schlechtendal, a Mexican diploid species geographically isolated from the other diploid A-genome species in potato relatives.</title>
        <authorList>
            <person name="Hosaka K."/>
        </authorList>
    </citation>
    <scope>NUCLEOTIDE SEQUENCE</scope>
    <source>
        <tissue evidence="3">Young leaves</tissue>
    </source>
</reference>
<dbReference type="InterPro" id="IPR000477">
    <property type="entry name" value="RT_dom"/>
</dbReference>
<organism evidence="3 4">
    <name type="scientific">Solanum verrucosum</name>
    <dbReference type="NCBI Taxonomy" id="315347"/>
    <lineage>
        <taxon>Eukaryota</taxon>
        <taxon>Viridiplantae</taxon>
        <taxon>Streptophyta</taxon>
        <taxon>Embryophyta</taxon>
        <taxon>Tracheophyta</taxon>
        <taxon>Spermatophyta</taxon>
        <taxon>Magnoliopsida</taxon>
        <taxon>eudicotyledons</taxon>
        <taxon>Gunneridae</taxon>
        <taxon>Pentapetalae</taxon>
        <taxon>asterids</taxon>
        <taxon>lamiids</taxon>
        <taxon>Solanales</taxon>
        <taxon>Solanaceae</taxon>
        <taxon>Solanoideae</taxon>
        <taxon>Solaneae</taxon>
        <taxon>Solanum</taxon>
    </lineage>
</organism>
<keyword evidence="4" id="KW-1185">Reference proteome</keyword>
<name>A0AAF0TAI2_SOLVR</name>
<gene>
    <name evidence="3" type="ORF">MTR67_007327</name>
</gene>
<dbReference type="InterPro" id="IPR053134">
    <property type="entry name" value="RNA-dir_DNA_polymerase"/>
</dbReference>
<dbReference type="InterPro" id="IPR043502">
    <property type="entry name" value="DNA/RNA_pol_sf"/>
</dbReference>
<dbReference type="AlphaFoldDB" id="A0AAF0TAI2"/>
<evidence type="ECO:0000313" key="3">
    <source>
        <dbReference type="EMBL" id="WMV13942.1"/>
    </source>
</evidence>
<dbReference type="InterPro" id="IPR043128">
    <property type="entry name" value="Rev_trsase/Diguanyl_cyclase"/>
</dbReference>
<dbReference type="Pfam" id="PF00078">
    <property type="entry name" value="RVT_1"/>
    <property type="match status" value="1"/>
</dbReference>
<dbReference type="Gene3D" id="3.30.70.270">
    <property type="match status" value="1"/>
</dbReference>
<dbReference type="Pfam" id="PF17919">
    <property type="entry name" value="RT_RNaseH_2"/>
    <property type="match status" value="1"/>
</dbReference>
<evidence type="ECO:0000259" key="1">
    <source>
        <dbReference type="Pfam" id="PF00078"/>
    </source>
</evidence>
<dbReference type="Proteomes" id="UP001234989">
    <property type="component" value="Chromosome 2"/>
</dbReference>
<dbReference type="EMBL" id="CP133613">
    <property type="protein sequence ID" value="WMV13942.1"/>
    <property type="molecule type" value="Genomic_DNA"/>
</dbReference>
<dbReference type="PANTHER" id="PTHR24559">
    <property type="entry name" value="TRANSPOSON TY3-I GAG-POL POLYPROTEIN"/>
    <property type="match status" value="1"/>
</dbReference>
<feature type="domain" description="Reverse transcriptase/retrotransposon-derived protein RNase H-like" evidence="2">
    <location>
        <begin position="429"/>
        <end position="477"/>
    </location>
</feature>
<dbReference type="InterPro" id="IPR041577">
    <property type="entry name" value="RT_RNaseH_2"/>
</dbReference>
<dbReference type="PANTHER" id="PTHR24559:SF444">
    <property type="entry name" value="REVERSE TRANSCRIPTASE DOMAIN-CONTAINING PROTEIN"/>
    <property type="match status" value="1"/>
</dbReference>
<dbReference type="SUPFAM" id="SSF56672">
    <property type="entry name" value="DNA/RNA polymerases"/>
    <property type="match status" value="1"/>
</dbReference>
<accession>A0AAF0TAI2</accession>
<proteinExistence type="predicted"/>